<evidence type="ECO:0000313" key="2">
    <source>
        <dbReference type="EMBL" id="RRT73755.1"/>
    </source>
</evidence>
<organism evidence="2 3">
    <name type="scientific">Ensete ventricosum</name>
    <name type="common">Abyssinian banana</name>
    <name type="synonym">Musa ensete</name>
    <dbReference type="NCBI Taxonomy" id="4639"/>
    <lineage>
        <taxon>Eukaryota</taxon>
        <taxon>Viridiplantae</taxon>
        <taxon>Streptophyta</taxon>
        <taxon>Embryophyta</taxon>
        <taxon>Tracheophyta</taxon>
        <taxon>Spermatophyta</taxon>
        <taxon>Magnoliopsida</taxon>
        <taxon>Liliopsida</taxon>
        <taxon>Zingiberales</taxon>
        <taxon>Musaceae</taxon>
        <taxon>Ensete</taxon>
    </lineage>
</organism>
<accession>A0A427ABW6</accession>
<gene>
    <name evidence="2" type="ORF">B296_00007498</name>
</gene>
<dbReference type="AlphaFoldDB" id="A0A427ABW6"/>
<feature type="region of interest" description="Disordered" evidence="1">
    <location>
        <begin position="91"/>
        <end position="111"/>
    </location>
</feature>
<dbReference type="Proteomes" id="UP000287651">
    <property type="component" value="Unassembled WGS sequence"/>
</dbReference>
<comment type="caution">
    <text evidence="2">The sequence shown here is derived from an EMBL/GenBank/DDBJ whole genome shotgun (WGS) entry which is preliminary data.</text>
</comment>
<feature type="compositionally biased region" description="Basic and acidic residues" evidence="1">
    <location>
        <begin position="37"/>
        <end position="61"/>
    </location>
</feature>
<dbReference type="EMBL" id="AMZH03002997">
    <property type="protein sequence ID" value="RRT73755.1"/>
    <property type="molecule type" value="Genomic_DNA"/>
</dbReference>
<evidence type="ECO:0000256" key="1">
    <source>
        <dbReference type="SAM" id="MobiDB-lite"/>
    </source>
</evidence>
<protein>
    <submittedName>
        <fullName evidence="2">Uncharacterized protein</fullName>
    </submittedName>
</protein>
<reference evidence="2 3" key="1">
    <citation type="journal article" date="2014" name="Agronomy (Basel)">
        <title>A Draft Genome Sequence for Ensete ventricosum, the Drought-Tolerant Tree Against Hunger.</title>
        <authorList>
            <person name="Harrison J."/>
            <person name="Moore K.A."/>
            <person name="Paszkiewicz K."/>
            <person name="Jones T."/>
            <person name="Grant M."/>
            <person name="Ambacheew D."/>
            <person name="Muzemil S."/>
            <person name="Studholme D.J."/>
        </authorList>
    </citation>
    <scope>NUCLEOTIDE SEQUENCE [LARGE SCALE GENOMIC DNA]</scope>
</reference>
<name>A0A427ABW6_ENSVE</name>
<feature type="region of interest" description="Disordered" evidence="1">
    <location>
        <begin position="37"/>
        <end position="68"/>
    </location>
</feature>
<evidence type="ECO:0000313" key="3">
    <source>
        <dbReference type="Proteomes" id="UP000287651"/>
    </source>
</evidence>
<proteinExistence type="predicted"/>
<sequence length="140" mass="15424">MNCHRAIPRSGVTREWVGVGEVPKERTEVAEAVRCADRGHIGRDRVEAGGRKGQENDDESRGAPLSKSKALVRKEVDLKECHIVKEAEEVENAEKLQVPRQGKKAEAKEHHNTGVDDLLIKIAESEGLRVDAGELDQGTK</sequence>